<keyword evidence="3" id="KW-1133">Transmembrane helix</keyword>
<evidence type="ECO:0000256" key="1">
    <source>
        <dbReference type="ARBA" id="ARBA00009370"/>
    </source>
</evidence>
<dbReference type="GO" id="GO:0009003">
    <property type="term" value="F:signal peptidase activity"/>
    <property type="evidence" value="ECO:0007669"/>
    <property type="project" value="UniProtKB-EC"/>
</dbReference>
<reference evidence="5 6" key="1">
    <citation type="submission" date="2019-02" db="EMBL/GenBank/DDBJ databases">
        <authorList>
            <person name="Fomenkov A."/>
            <person name="Dubinina G."/>
            <person name="Grabovich M."/>
            <person name="Vincze T."/>
            <person name="Roberts R.J."/>
        </authorList>
    </citation>
    <scope>NUCLEOTIDE SEQUENCE [LARGE SCALE GENOMIC DNA]</scope>
    <source>
        <strain evidence="5 6">P</strain>
    </source>
</reference>
<dbReference type="EMBL" id="CP035807">
    <property type="protein sequence ID" value="QEN06099.1"/>
    <property type="molecule type" value="Genomic_DNA"/>
</dbReference>
<dbReference type="RefSeq" id="WP_149569333.1">
    <property type="nucleotide sequence ID" value="NZ_CP035807.1"/>
</dbReference>
<feature type="transmembrane region" description="Helical" evidence="3">
    <location>
        <begin position="25"/>
        <end position="47"/>
    </location>
</feature>
<dbReference type="InterPro" id="IPR036286">
    <property type="entry name" value="LexA/Signal_pep-like_sf"/>
</dbReference>
<proteinExistence type="inferred from homology"/>
<evidence type="ECO:0000313" key="6">
    <source>
        <dbReference type="Proteomes" id="UP000323824"/>
    </source>
</evidence>
<dbReference type="AlphaFoldDB" id="A0A5C1QGA3"/>
<dbReference type="GO" id="GO:0006465">
    <property type="term" value="P:signal peptide processing"/>
    <property type="evidence" value="ECO:0007669"/>
    <property type="project" value="InterPro"/>
</dbReference>
<organism evidence="5 6">
    <name type="scientific">Thiospirochaeta perfilievii</name>
    <dbReference type="NCBI Taxonomy" id="252967"/>
    <lineage>
        <taxon>Bacteria</taxon>
        <taxon>Pseudomonadati</taxon>
        <taxon>Spirochaetota</taxon>
        <taxon>Spirochaetia</taxon>
        <taxon>Spirochaetales</taxon>
        <taxon>Spirochaetaceae</taxon>
        <taxon>Thiospirochaeta</taxon>
    </lineage>
</organism>
<keyword evidence="3" id="KW-0812">Transmembrane</keyword>
<dbReference type="NCBIfam" id="TIGR02227">
    <property type="entry name" value="sigpep_I_bact"/>
    <property type="match status" value="1"/>
</dbReference>
<comment type="similarity">
    <text evidence="1 3">Belongs to the peptidase S26 family.</text>
</comment>
<evidence type="ECO:0000256" key="3">
    <source>
        <dbReference type="RuleBase" id="RU362042"/>
    </source>
</evidence>
<dbReference type="KEGG" id="sper:EW093_15870"/>
<dbReference type="GO" id="GO:0016020">
    <property type="term" value="C:membrane"/>
    <property type="evidence" value="ECO:0007669"/>
    <property type="project" value="UniProtKB-SubCell"/>
</dbReference>
<evidence type="ECO:0000256" key="2">
    <source>
        <dbReference type="ARBA" id="ARBA00019232"/>
    </source>
</evidence>
<keyword evidence="3" id="KW-0645">Protease</keyword>
<protein>
    <recommendedName>
        <fullName evidence="2 3">Signal peptidase I</fullName>
        <ecNumber evidence="3">3.4.21.89</ecNumber>
    </recommendedName>
</protein>
<comment type="subcellular location">
    <subcellularLocation>
        <location evidence="3">Membrane</location>
        <topology evidence="3">Single-pass type II membrane protein</topology>
    </subcellularLocation>
</comment>
<dbReference type="GO" id="GO:0004252">
    <property type="term" value="F:serine-type endopeptidase activity"/>
    <property type="evidence" value="ECO:0007669"/>
    <property type="project" value="InterPro"/>
</dbReference>
<dbReference type="Proteomes" id="UP000323824">
    <property type="component" value="Chromosome"/>
</dbReference>
<feature type="domain" description="Peptidase S26" evidence="4">
    <location>
        <begin position="26"/>
        <end position="237"/>
    </location>
</feature>
<evidence type="ECO:0000259" key="4">
    <source>
        <dbReference type="Pfam" id="PF10502"/>
    </source>
</evidence>
<keyword evidence="6" id="KW-1185">Reference proteome</keyword>
<dbReference type="PANTHER" id="PTHR43390:SF1">
    <property type="entry name" value="CHLOROPLAST PROCESSING PEPTIDASE"/>
    <property type="match status" value="1"/>
</dbReference>
<dbReference type="PRINTS" id="PR00727">
    <property type="entry name" value="LEADERPTASE"/>
</dbReference>
<dbReference type="InterPro" id="IPR019533">
    <property type="entry name" value="Peptidase_S26"/>
</dbReference>
<accession>A0A5C1QGA3</accession>
<name>A0A5C1QGA3_9SPIO</name>
<keyword evidence="3" id="KW-0472">Membrane</keyword>
<comment type="catalytic activity">
    <reaction evidence="3">
        <text>Cleavage of hydrophobic, N-terminal signal or leader sequences from secreted and periplasmic proteins.</text>
        <dbReference type="EC" id="3.4.21.89"/>
    </reaction>
</comment>
<dbReference type="SUPFAM" id="SSF51306">
    <property type="entry name" value="LexA/Signal peptidase"/>
    <property type="match status" value="1"/>
</dbReference>
<keyword evidence="3 5" id="KW-0378">Hydrolase</keyword>
<sequence>MGRSSNKRYRSYSEKKSQTKKFRVYFIRIAILILFYSIFTAFVAISIRVDGNSMEPTIDLGSSLILQPSQNINKLLKRKNIKNLRRGEVVLTSTNYVNEPKLIEEFLDPIVRIFTLQKRSVVYDNRGYKGRSELLRVVGLPGDTVKIKDGTVYIKPSGQDFFLSEFELTKLDYDIIKNEDSDTWKKEFPFSSEYRETFVTEGHYFLISDNRRVFNDSRVFGLSSKENILGRVVLKYWPIDEFKIY</sequence>
<dbReference type="Gene3D" id="2.10.109.10">
    <property type="entry name" value="Umud Fragment, subunit A"/>
    <property type="match status" value="1"/>
</dbReference>
<dbReference type="EC" id="3.4.21.89" evidence="3"/>
<reference evidence="5 6" key="2">
    <citation type="submission" date="2019-09" db="EMBL/GenBank/DDBJ databases">
        <title>Complete Genome Sequence and Methylome Analysis of free living Spirochaetas.</title>
        <authorList>
            <person name="Leshcheva N."/>
            <person name="Mikheeva N."/>
        </authorList>
    </citation>
    <scope>NUCLEOTIDE SEQUENCE [LARGE SCALE GENOMIC DNA]</scope>
    <source>
        <strain evidence="5 6">P</strain>
    </source>
</reference>
<evidence type="ECO:0000313" key="5">
    <source>
        <dbReference type="EMBL" id="QEN06099.1"/>
    </source>
</evidence>
<dbReference type="OrthoDB" id="9802919at2"/>
<dbReference type="InterPro" id="IPR000223">
    <property type="entry name" value="Pept_S26A_signal_pept_1"/>
</dbReference>
<dbReference type="Pfam" id="PF10502">
    <property type="entry name" value="Peptidase_S26"/>
    <property type="match status" value="1"/>
</dbReference>
<gene>
    <name evidence="5" type="primary">lepB</name>
    <name evidence="5" type="ORF">EW093_15870</name>
</gene>
<dbReference type="PANTHER" id="PTHR43390">
    <property type="entry name" value="SIGNAL PEPTIDASE I"/>
    <property type="match status" value="1"/>
</dbReference>